<evidence type="ECO:0000256" key="7">
    <source>
        <dbReference type="ARBA" id="ARBA00022989"/>
    </source>
</evidence>
<feature type="transmembrane region" description="Helical" evidence="9">
    <location>
        <begin position="297"/>
        <end position="319"/>
    </location>
</feature>
<feature type="transmembrane region" description="Helical" evidence="9">
    <location>
        <begin position="83"/>
        <end position="102"/>
    </location>
</feature>
<dbReference type="PANTHER" id="PTHR24223:SF356">
    <property type="entry name" value="ATP-BINDING CASSETTE TRANSPORTER ABC4"/>
    <property type="match status" value="1"/>
</dbReference>
<dbReference type="PROSITE" id="PS50893">
    <property type="entry name" value="ABC_TRANSPORTER_2"/>
    <property type="match status" value="2"/>
</dbReference>
<feature type="non-terminal residue" evidence="12">
    <location>
        <position position="1"/>
    </location>
</feature>
<dbReference type="InterPro" id="IPR017871">
    <property type="entry name" value="ABC_transporter-like_CS"/>
</dbReference>
<evidence type="ECO:0000256" key="8">
    <source>
        <dbReference type="ARBA" id="ARBA00023136"/>
    </source>
</evidence>
<feature type="transmembrane region" description="Helical" evidence="9">
    <location>
        <begin position="1003"/>
        <end position="1027"/>
    </location>
</feature>
<feature type="transmembrane region" description="Helical" evidence="9">
    <location>
        <begin position="258"/>
        <end position="277"/>
    </location>
</feature>
<feature type="domain" description="ABC transmembrane type-1" evidence="11">
    <location>
        <begin position="883"/>
        <end position="1162"/>
    </location>
</feature>
<dbReference type="Proteomes" id="UP001392437">
    <property type="component" value="Unassembled WGS sequence"/>
</dbReference>
<dbReference type="Gene3D" id="3.40.50.300">
    <property type="entry name" value="P-loop containing nucleotide triphosphate hydrolases"/>
    <property type="match status" value="2"/>
</dbReference>
<feature type="domain" description="ABC transporter" evidence="10">
    <location>
        <begin position="585"/>
        <end position="808"/>
    </location>
</feature>
<accession>A0AAW0QLL2</accession>
<reference evidence="12 13" key="1">
    <citation type="submission" date="2023-01" db="EMBL/GenBank/DDBJ databases">
        <title>Analysis of 21 Apiospora genomes using comparative genomics revels a genus with tremendous synthesis potential of carbohydrate active enzymes and secondary metabolites.</title>
        <authorList>
            <person name="Sorensen T."/>
        </authorList>
    </citation>
    <scope>NUCLEOTIDE SEQUENCE [LARGE SCALE GENOMIC DNA]</scope>
    <source>
        <strain evidence="12 13">CBS 117206</strain>
    </source>
</reference>
<evidence type="ECO:0000256" key="4">
    <source>
        <dbReference type="ARBA" id="ARBA00022737"/>
    </source>
</evidence>
<dbReference type="PROSITE" id="PS50929">
    <property type="entry name" value="ABC_TM1F"/>
    <property type="match status" value="2"/>
</dbReference>
<dbReference type="Pfam" id="PF00664">
    <property type="entry name" value="ABC_membrane"/>
    <property type="match status" value="2"/>
</dbReference>
<keyword evidence="4" id="KW-0677">Repeat</keyword>
<evidence type="ECO:0000256" key="5">
    <source>
        <dbReference type="ARBA" id="ARBA00022741"/>
    </source>
</evidence>
<gene>
    <name evidence="12" type="ORF">PG999_009577</name>
</gene>
<dbReference type="EMBL" id="JAQQWP010000008">
    <property type="protein sequence ID" value="KAK8106218.1"/>
    <property type="molecule type" value="Genomic_DNA"/>
</dbReference>
<dbReference type="GO" id="GO:0016887">
    <property type="term" value="F:ATP hydrolysis activity"/>
    <property type="evidence" value="ECO:0007669"/>
    <property type="project" value="InterPro"/>
</dbReference>
<dbReference type="PROSITE" id="PS00211">
    <property type="entry name" value="ABC_TRANSPORTER_1"/>
    <property type="match status" value="2"/>
</dbReference>
<evidence type="ECO:0000313" key="13">
    <source>
        <dbReference type="Proteomes" id="UP001392437"/>
    </source>
</evidence>
<keyword evidence="13" id="KW-1185">Reference proteome</keyword>
<dbReference type="PANTHER" id="PTHR24223">
    <property type="entry name" value="ATP-BINDING CASSETTE SUB-FAMILY C"/>
    <property type="match status" value="1"/>
</dbReference>
<name>A0AAW0QLL2_9PEZI</name>
<dbReference type="SUPFAM" id="SSF52540">
    <property type="entry name" value="P-loop containing nucleoside triphosphate hydrolases"/>
    <property type="match status" value="2"/>
</dbReference>
<dbReference type="GO" id="GO:0005737">
    <property type="term" value="C:cytoplasm"/>
    <property type="evidence" value="ECO:0007669"/>
    <property type="project" value="UniProtKB-ARBA"/>
</dbReference>
<dbReference type="Gene3D" id="1.20.1560.10">
    <property type="entry name" value="ABC transporter type 1, transmembrane domain"/>
    <property type="match status" value="2"/>
</dbReference>
<dbReference type="GO" id="GO:0005524">
    <property type="term" value="F:ATP binding"/>
    <property type="evidence" value="ECO:0007669"/>
    <property type="project" value="UniProtKB-KW"/>
</dbReference>
<feature type="transmembrane region" description="Helical" evidence="9">
    <location>
        <begin position="416"/>
        <end position="436"/>
    </location>
</feature>
<dbReference type="CDD" id="cd18596">
    <property type="entry name" value="ABC_6TM_VMR1_D1_like"/>
    <property type="match status" value="1"/>
</dbReference>
<feature type="transmembrane region" description="Helical" evidence="9">
    <location>
        <begin position="140"/>
        <end position="162"/>
    </location>
</feature>
<dbReference type="SUPFAM" id="SSF90123">
    <property type="entry name" value="ABC transporter transmembrane region"/>
    <property type="match status" value="2"/>
</dbReference>
<evidence type="ECO:0000256" key="9">
    <source>
        <dbReference type="SAM" id="Phobius"/>
    </source>
</evidence>
<keyword evidence="5" id="KW-0547">Nucleotide-binding</keyword>
<dbReference type="InterPro" id="IPR050173">
    <property type="entry name" value="ABC_transporter_C-like"/>
</dbReference>
<comment type="caution">
    <text evidence="12">The sequence shown here is derived from an EMBL/GenBank/DDBJ whole genome shotgun (WGS) entry which is preliminary data.</text>
</comment>
<dbReference type="InterPro" id="IPR011527">
    <property type="entry name" value="ABC1_TM_dom"/>
</dbReference>
<dbReference type="CDD" id="cd03244">
    <property type="entry name" value="ABCC_MRP_domain2"/>
    <property type="match status" value="1"/>
</dbReference>
<dbReference type="InterPro" id="IPR003439">
    <property type="entry name" value="ABC_transporter-like_ATP-bd"/>
</dbReference>
<dbReference type="SMART" id="SM00382">
    <property type="entry name" value="AAA"/>
    <property type="match status" value="2"/>
</dbReference>
<feature type="domain" description="ABC transmembrane type-1" evidence="11">
    <location>
        <begin position="259"/>
        <end position="559"/>
    </location>
</feature>
<dbReference type="GO" id="GO:0016020">
    <property type="term" value="C:membrane"/>
    <property type="evidence" value="ECO:0007669"/>
    <property type="project" value="UniProtKB-SubCell"/>
</dbReference>
<dbReference type="Pfam" id="PF00005">
    <property type="entry name" value="ABC_tran"/>
    <property type="match status" value="2"/>
</dbReference>
<feature type="transmembrane region" description="Helical" evidence="9">
    <location>
        <begin position="880"/>
        <end position="905"/>
    </location>
</feature>
<evidence type="ECO:0000256" key="1">
    <source>
        <dbReference type="ARBA" id="ARBA00004141"/>
    </source>
</evidence>
<evidence type="ECO:0000259" key="11">
    <source>
        <dbReference type="PROSITE" id="PS50929"/>
    </source>
</evidence>
<evidence type="ECO:0000256" key="3">
    <source>
        <dbReference type="ARBA" id="ARBA00022692"/>
    </source>
</evidence>
<keyword evidence="2" id="KW-0813">Transport</keyword>
<keyword evidence="6" id="KW-0067">ATP-binding</keyword>
<dbReference type="InterPro" id="IPR027417">
    <property type="entry name" value="P-loop_NTPase"/>
</dbReference>
<dbReference type="InterPro" id="IPR003593">
    <property type="entry name" value="AAA+_ATPase"/>
</dbReference>
<feature type="domain" description="ABC transporter" evidence="10">
    <location>
        <begin position="1210"/>
        <end position="1466"/>
    </location>
</feature>
<evidence type="ECO:0000256" key="2">
    <source>
        <dbReference type="ARBA" id="ARBA00022448"/>
    </source>
</evidence>
<dbReference type="FunFam" id="3.40.50.300:FF:000838">
    <property type="entry name" value="ABC multidrug transporter (Eurofung)"/>
    <property type="match status" value="1"/>
</dbReference>
<proteinExistence type="predicted"/>
<keyword evidence="8 9" id="KW-0472">Membrane</keyword>
<dbReference type="GO" id="GO:0140359">
    <property type="term" value="F:ABC-type transporter activity"/>
    <property type="evidence" value="ECO:0007669"/>
    <property type="project" value="InterPro"/>
</dbReference>
<keyword evidence="7 9" id="KW-1133">Transmembrane helix</keyword>
<keyword evidence="3 9" id="KW-0812">Transmembrane</keyword>
<protein>
    <submittedName>
        <fullName evidence="12">Multidrug resistance-associated protein</fullName>
    </submittedName>
</protein>
<comment type="subcellular location">
    <subcellularLocation>
        <location evidence="1">Membrane</location>
        <topology evidence="1">Multi-pass membrane protein</topology>
    </subcellularLocation>
</comment>
<evidence type="ECO:0000256" key="6">
    <source>
        <dbReference type="ARBA" id="ARBA00022840"/>
    </source>
</evidence>
<organism evidence="12 13">
    <name type="scientific">Apiospora kogelbergensis</name>
    <dbReference type="NCBI Taxonomy" id="1337665"/>
    <lineage>
        <taxon>Eukaryota</taxon>
        <taxon>Fungi</taxon>
        <taxon>Dikarya</taxon>
        <taxon>Ascomycota</taxon>
        <taxon>Pezizomycotina</taxon>
        <taxon>Sordariomycetes</taxon>
        <taxon>Xylariomycetidae</taxon>
        <taxon>Amphisphaeriales</taxon>
        <taxon>Apiosporaceae</taxon>
        <taxon>Apiospora</taxon>
    </lineage>
</organism>
<feature type="transmembrane region" description="Helical" evidence="9">
    <location>
        <begin position="114"/>
        <end position="134"/>
    </location>
</feature>
<dbReference type="CDD" id="cd03250">
    <property type="entry name" value="ABCC_MRP_domain1"/>
    <property type="match status" value="1"/>
</dbReference>
<sequence>ISRLEWVYWISHFAKTGRVQLAIVILSVLLVAKHLIQRSLSRVTRPEGNVSSISLPFELCSQVLRAATLAFMIVAAVRHGADWANVAILAYAFLLGLVRLVNDIEWRHVALHQVNFTLAGAWLIIVVGELIPAVDADADFGLNIMMICSVATLSAAVFVALVTPRDWMPPSLNLDFSEKTGAQKPSPEETCSWLEYYVTYEWLTPLLWKGARRQMTMEELPTLPWYDEPLLLLARIQDARRRSSSTVGTLFRFLYKELFAMTIYGTLAFTIELVAPYALFRLLQYIESPSTATIRPWVWVILLFVGPLTRSITFQQYIFTSTRLIVRVKSAMTQELYYKAMGSMELDDDVFQAMSSIGKGKPEEKKSQATATGRLANMMSADIDAITSGRDVMLIFVGIPIGTMVALVGMYKLLDWPALVGIAMMGVLSPVGVVLAQRMVTLQRKERQIQDSRISAITEYLTSIRAVKYFAWENAVVKRISQIRLGEQNLIWNVNMNYVLINFLTEAVPIASLLMMFTLHVTTRNQPLTADVAFTAITLIRSIRRNLAMATGMSRQITAAGVSLKRIDRYFDNVTPLTQHDTGSLHIEDATFRLHKKAAFALKNVTIDFAQGGLNVVTGPSGSGKSTLLMAILGETLVESGRVSSPKDVAYASQSAWLQNDTIRGNILFNSEFEEMRYNRVINACGLPIDFDEFPERDETEVGENGTSLSGGQKSRVALARALYSKASVLLLDDIFSALDAKTASSVWADCFCGEMLEGRTIVLVTQVPWIPAQADLAVSMENGTIKDLQRNIGAVRKPVSLKEKIVDSGDVDATVEVAASRTVDRNPNGHANGTNGTSNITVKSAEDKRRDEVTQEALSLGPTSRFQFYKYLQYYGNPIHAIFALACSFLSVASAVGTGLWLAVWVGAYDKPGAVNVGFYLGVYAAWSFGEIVLTGLTTVGYEWGGWHAARTLHRTFITAMMNVPLSWFKATPVGRVVNRFSRDMFSIDKSLPAMLRYCLEAFIRLFFQIAAVGSVLPVFMIPAAFCCCVGIVAGEMYTRTAVAVKRLLASSQSPLFSQFADSLAGIAIIRARSGMSTTFGDQLAQKLRIYSVAAESSYNCNRWVALKIDMATTLVTVAAGSIAIAQAGTVAAGLVGFSLTNATTLSSLIIMLVRAMNELEVELQSFHRVREYASVEPEENPEEYGETGRYTDNESLIMPKNWPRSGEIEFRDVTIKYSDDGPDILKNINLKFAAGERVAVIGRTGSGKSTLVLSLLRFTNIVSGQVFFDGVDITSFPRKKLREALTIIPQEAVLFTGDVGSNLNPGDEIPVEVVKKALQYCSGIASFKYDEDATPDNGQHQHNGAEAQGINLSTAVKAKGDNFSHGQRQVLSLCRALVRKSKLMLLDEATASMDYETDQGIQQVLRKDLGEHGQDRTLVTIAHRLKTIIDYDRVVVLSAGNVIENGSPKELYEANGPFYDMMKHSGEFDDLVSILESKG</sequence>
<evidence type="ECO:0000259" key="10">
    <source>
        <dbReference type="PROSITE" id="PS50893"/>
    </source>
</evidence>
<dbReference type="InterPro" id="IPR036640">
    <property type="entry name" value="ABC1_TM_sf"/>
</dbReference>
<feature type="transmembrane region" description="Helical" evidence="9">
    <location>
        <begin position="392"/>
        <end position="410"/>
    </location>
</feature>
<dbReference type="FunFam" id="1.20.1560.10:FF:000013">
    <property type="entry name" value="ABC transporter C family member 2"/>
    <property type="match status" value="1"/>
</dbReference>
<feature type="transmembrane region" description="Helical" evidence="9">
    <location>
        <begin position="925"/>
        <end position="946"/>
    </location>
</feature>
<dbReference type="CDD" id="cd18604">
    <property type="entry name" value="ABC_6TM_VMR1_D2_like"/>
    <property type="match status" value="1"/>
</dbReference>
<evidence type="ECO:0000313" key="12">
    <source>
        <dbReference type="EMBL" id="KAK8106218.1"/>
    </source>
</evidence>